<protein>
    <submittedName>
        <fullName evidence="1">Predicted protein</fullName>
    </submittedName>
</protein>
<dbReference type="AlphaFoldDB" id="F0UHN4"/>
<name>F0UHN4_AJEC8</name>
<evidence type="ECO:0000313" key="2">
    <source>
        <dbReference type="Proteomes" id="UP000008142"/>
    </source>
</evidence>
<organism evidence="2">
    <name type="scientific">Ajellomyces capsulatus (strain H88)</name>
    <name type="common">Darling's disease fungus</name>
    <name type="synonym">Histoplasma capsulatum</name>
    <dbReference type="NCBI Taxonomy" id="544711"/>
    <lineage>
        <taxon>Eukaryota</taxon>
        <taxon>Fungi</taxon>
        <taxon>Dikarya</taxon>
        <taxon>Ascomycota</taxon>
        <taxon>Pezizomycotina</taxon>
        <taxon>Eurotiomycetes</taxon>
        <taxon>Eurotiomycetidae</taxon>
        <taxon>Onygenales</taxon>
        <taxon>Ajellomycetaceae</taxon>
        <taxon>Histoplasma</taxon>
    </lineage>
</organism>
<evidence type="ECO:0000313" key="1">
    <source>
        <dbReference type="EMBL" id="EGC45445.1"/>
    </source>
</evidence>
<dbReference type="HOGENOM" id="CLU_1712737_0_0_1"/>
<sequence>MTPFFFPPVKLKRANPYVVTPCLSNSMHNDVQVVLKRCVSIAFQPPHHGQEARFNSWYVVAQREFRKFGKLAKSCRNNIHIHAGVENCSLTLSNRLESWEDRFVFRERLHPAVHIRDTVRDANHILAQMVSVSNTAEGCEPRGREGDSGMAKQ</sequence>
<reference evidence="2" key="1">
    <citation type="submission" date="2008-07" db="EMBL/GenBank/DDBJ databases">
        <title>Annotation of Ajellomyces capsulatus strain H88.</title>
        <authorList>
            <person name="Champion M."/>
            <person name="Cuomo C."/>
            <person name="Ma L.-J."/>
            <person name="Henn M.R."/>
            <person name="Sil A."/>
            <person name="Goldman B."/>
            <person name="Young S.K."/>
            <person name="Kodira C.D."/>
            <person name="Zeng Q."/>
            <person name="Koehrsen M."/>
            <person name="Alvarado L."/>
            <person name="Berlin A."/>
            <person name="Borenstein D."/>
            <person name="Chen Z."/>
            <person name="Engels R."/>
            <person name="Freedman E."/>
            <person name="Gellesch M."/>
            <person name="Goldberg J."/>
            <person name="Griggs A."/>
            <person name="Gujja S."/>
            <person name="Heiman D."/>
            <person name="Hepburn T."/>
            <person name="Howarth C."/>
            <person name="Jen D."/>
            <person name="Larson L."/>
            <person name="Lewis B."/>
            <person name="Mehta T."/>
            <person name="Park D."/>
            <person name="Pearson M."/>
            <person name="Roberts A."/>
            <person name="Saif S."/>
            <person name="Shea T."/>
            <person name="Shenoy N."/>
            <person name="Sisk P."/>
            <person name="Stolte C."/>
            <person name="Sykes S."/>
            <person name="Walk T."/>
            <person name="White J."/>
            <person name="Yandava C."/>
            <person name="Klein B."/>
            <person name="McEwen J.G."/>
            <person name="Puccia R."/>
            <person name="Goldman G.H."/>
            <person name="Felipe M.S."/>
            <person name="Nino-Vega G."/>
            <person name="San-Blas G."/>
            <person name="Taylor J."/>
            <person name="Mendoza L."/>
            <person name="Galagan J."/>
            <person name="Nusbaum C."/>
            <person name="Birren B."/>
        </authorList>
    </citation>
    <scope>NUCLEOTIDE SEQUENCE [LARGE SCALE GENOMIC DNA]</scope>
    <source>
        <strain evidence="2">H88</strain>
    </source>
</reference>
<accession>F0UHN4</accession>
<proteinExistence type="predicted"/>
<dbReference type="EMBL" id="DS990639">
    <property type="protein sequence ID" value="EGC45445.1"/>
    <property type="molecule type" value="Genomic_DNA"/>
</dbReference>
<dbReference type="Proteomes" id="UP000008142">
    <property type="component" value="Unassembled WGS sequence"/>
</dbReference>
<gene>
    <name evidence="1" type="ORF">HCEG_04660</name>
</gene>